<evidence type="ECO:0000256" key="3">
    <source>
        <dbReference type="ARBA" id="ARBA00022842"/>
    </source>
</evidence>
<dbReference type="GO" id="GO:0046872">
    <property type="term" value="F:metal ion binding"/>
    <property type="evidence" value="ECO:0007669"/>
    <property type="project" value="UniProtKB-KW"/>
</dbReference>
<dbReference type="SFLD" id="SFLDG01129">
    <property type="entry name" value="C1.5:_HAD__Beta-PGM__Phosphata"/>
    <property type="match status" value="1"/>
</dbReference>
<dbReference type="Gene3D" id="1.10.150.240">
    <property type="entry name" value="Putative phosphatase, domain 2"/>
    <property type="match status" value="1"/>
</dbReference>
<accession>A0A6N9Q029</accession>
<dbReference type="EMBL" id="SIJB01000007">
    <property type="protein sequence ID" value="NBI28033.1"/>
    <property type="molecule type" value="Genomic_DNA"/>
</dbReference>
<dbReference type="AlphaFoldDB" id="A0A6N9Q029"/>
<keyword evidence="5" id="KW-1185">Reference proteome</keyword>
<dbReference type="InterPro" id="IPR036412">
    <property type="entry name" value="HAD-like_sf"/>
</dbReference>
<reference evidence="4 5" key="1">
    <citation type="submission" date="2019-01" db="EMBL/GenBank/DDBJ databases">
        <title>Chengkuizengella sp. nov., isolated from deep-sea sediment of East Pacific Ocean.</title>
        <authorList>
            <person name="Yang J."/>
            <person name="Lai Q."/>
            <person name="Shao Z."/>
        </authorList>
    </citation>
    <scope>NUCLEOTIDE SEQUENCE [LARGE SCALE GENOMIC DNA]</scope>
    <source>
        <strain evidence="4 5">YPA3-1-1</strain>
    </source>
</reference>
<dbReference type="Gene3D" id="3.40.50.1000">
    <property type="entry name" value="HAD superfamily/HAD-like"/>
    <property type="match status" value="1"/>
</dbReference>
<name>A0A6N9Q029_9BACL</name>
<keyword evidence="1" id="KW-0479">Metal-binding</keyword>
<dbReference type="InterPro" id="IPR051400">
    <property type="entry name" value="HAD-like_hydrolase"/>
</dbReference>
<organism evidence="4 5">
    <name type="scientific">Chengkuizengella marina</name>
    <dbReference type="NCBI Taxonomy" id="2507566"/>
    <lineage>
        <taxon>Bacteria</taxon>
        <taxon>Bacillati</taxon>
        <taxon>Bacillota</taxon>
        <taxon>Bacilli</taxon>
        <taxon>Bacillales</taxon>
        <taxon>Paenibacillaceae</taxon>
        <taxon>Chengkuizengella</taxon>
    </lineage>
</organism>
<evidence type="ECO:0000256" key="2">
    <source>
        <dbReference type="ARBA" id="ARBA00022801"/>
    </source>
</evidence>
<dbReference type="SFLD" id="SFLDS00003">
    <property type="entry name" value="Haloacid_Dehalogenase"/>
    <property type="match status" value="1"/>
</dbReference>
<dbReference type="InterPro" id="IPR023214">
    <property type="entry name" value="HAD_sf"/>
</dbReference>
<dbReference type="Proteomes" id="UP000448943">
    <property type="component" value="Unassembled WGS sequence"/>
</dbReference>
<dbReference type="RefSeq" id="WP_160644552.1">
    <property type="nucleotide sequence ID" value="NZ_SIJB01000007.1"/>
</dbReference>
<comment type="caution">
    <text evidence="4">The sequence shown here is derived from an EMBL/GenBank/DDBJ whole genome shotgun (WGS) entry which is preliminary data.</text>
</comment>
<protein>
    <submittedName>
        <fullName evidence="4">HAD family hydrolase</fullName>
    </submittedName>
</protein>
<keyword evidence="2 4" id="KW-0378">Hydrolase</keyword>
<dbReference type="Pfam" id="PF00702">
    <property type="entry name" value="Hydrolase"/>
    <property type="match status" value="1"/>
</dbReference>
<dbReference type="PANTHER" id="PTHR46470:SF2">
    <property type="entry name" value="GLYCERALDEHYDE 3-PHOSPHATE PHOSPHATASE"/>
    <property type="match status" value="1"/>
</dbReference>
<dbReference type="OrthoDB" id="6101375at2"/>
<keyword evidence="3" id="KW-0460">Magnesium</keyword>
<gene>
    <name evidence="4" type="ORF">ERL59_03540</name>
</gene>
<evidence type="ECO:0000313" key="5">
    <source>
        <dbReference type="Proteomes" id="UP000448943"/>
    </source>
</evidence>
<dbReference type="SUPFAM" id="SSF56784">
    <property type="entry name" value="HAD-like"/>
    <property type="match status" value="1"/>
</dbReference>
<evidence type="ECO:0000313" key="4">
    <source>
        <dbReference type="EMBL" id="NBI28033.1"/>
    </source>
</evidence>
<proteinExistence type="predicted"/>
<dbReference type="GO" id="GO:0016791">
    <property type="term" value="F:phosphatase activity"/>
    <property type="evidence" value="ECO:0007669"/>
    <property type="project" value="TreeGrafter"/>
</dbReference>
<dbReference type="InterPro" id="IPR023198">
    <property type="entry name" value="PGP-like_dom2"/>
</dbReference>
<dbReference type="PANTHER" id="PTHR46470">
    <property type="entry name" value="N-ACYLNEURAMINATE-9-PHOSPHATASE"/>
    <property type="match status" value="1"/>
</dbReference>
<sequence length="249" mass="29589">MRNQSVLFDLDDTLIHCNKYYKKVLDTFIELMNDWFGEHGITNQQIKEKQLEIDIHLVEKYGFSAEHFPLSLVRTYKFFCKLIVKKIDKTKVKLLKELGETVYSQDVEAYPNMYETLERLQKDGHHLHLYTGGENSIQYKKIKHLGLEDFFEERIYITKHKTLQALKNIVFKEQLKVDETWMIGNSLRTDVKPSLQIGLNTIHIPCETEWKYNIVDLNIKPKNIFYTLDRLDEVPDSIDQGIKKRLIYE</sequence>
<evidence type="ECO:0000256" key="1">
    <source>
        <dbReference type="ARBA" id="ARBA00022723"/>
    </source>
</evidence>